<organism evidence="2 3">
    <name type="scientific">Bacillus subtilis</name>
    <dbReference type="NCBI Taxonomy" id="1423"/>
    <lineage>
        <taxon>Bacteria</taxon>
        <taxon>Bacillati</taxon>
        <taxon>Bacillota</taxon>
        <taxon>Bacilli</taxon>
        <taxon>Bacillales</taxon>
        <taxon>Bacillaceae</taxon>
        <taxon>Bacillus</taxon>
    </lineage>
</organism>
<dbReference type="Proteomes" id="UP000032247">
    <property type="component" value="Unassembled WGS sequence"/>
</dbReference>
<name>A0A0D1IV85_BACIU</name>
<dbReference type="Pfam" id="PF23961">
    <property type="entry name" value="Phage_tail_terminator_9"/>
    <property type="match status" value="1"/>
</dbReference>
<dbReference type="EMBL" id="JXBC01000001">
    <property type="protein sequence ID" value="KIU13218.1"/>
    <property type="molecule type" value="Genomic_DNA"/>
</dbReference>
<reference evidence="2 3" key="1">
    <citation type="submission" date="2014-12" db="EMBL/GenBank/DDBJ databases">
        <title>Comparative genome analysis of Bacillus coagulans HM-08, Clostridium butyricum HM-68, Bacillus subtilis HM-66 and Bacillus licheniformis BL-09.</title>
        <authorList>
            <person name="Zhang H."/>
        </authorList>
    </citation>
    <scope>NUCLEOTIDE SEQUENCE [LARGE SCALE GENOMIC DNA]</scope>
    <source>
        <strain evidence="2 3">HM-66</strain>
    </source>
</reference>
<accession>A0A0D1IV85</accession>
<gene>
    <name evidence="2" type="ORF">SC09_Contig17orf00406</name>
</gene>
<dbReference type="InterPro" id="IPR057087">
    <property type="entry name" value="Gp12-like"/>
</dbReference>
<protein>
    <recommendedName>
        <fullName evidence="1">Phage neck terminator protein gp12-like domain-containing protein</fullName>
    </recommendedName>
</protein>
<dbReference type="AlphaFoldDB" id="A0A0D1IV85"/>
<evidence type="ECO:0000313" key="3">
    <source>
        <dbReference type="Proteomes" id="UP000032247"/>
    </source>
</evidence>
<feature type="domain" description="Phage neck terminator protein gp12-like" evidence="1">
    <location>
        <begin position="10"/>
        <end position="152"/>
    </location>
</feature>
<sequence>MDYNSIIQTVLGLIREKTGHVVIVANGTGKQPAYPFCTYTVTSPYLPQHRGIEEQGVLTEDIELVFSFTWVSNSHIEAISLAQQTAAYFKTAEARQKLHDNGLAWIRNDGFGNRDTFITIDTERRHGFDTRFRTRVSHGEANAEVFDSVRIENTGG</sequence>
<dbReference type="NCBIfam" id="NF047498">
    <property type="entry name" value="LIC_12616_fam"/>
    <property type="match status" value="1"/>
</dbReference>
<proteinExistence type="predicted"/>
<evidence type="ECO:0000313" key="2">
    <source>
        <dbReference type="EMBL" id="KIU13218.1"/>
    </source>
</evidence>
<comment type="caution">
    <text evidence="2">The sequence shown here is derived from an EMBL/GenBank/DDBJ whole genome shotgun (WGS) entry which is preliminary data.</text>
</comment>
<evidence type="ECO:0000259" key="1">
    <source>
        <dbReference type="Pfam" id="PF23961"/>
    </source>
</evidence>
<dbReference type="PATRIC" id="fig|1423.173.peg.340"/>